<comment type="caution">
    <text evidence="1">The sequence shown here is derived from an EMBL/GenBank/DDBJ whole genome shotgun (WGS) entry which is preliminary data.</text>
</comment>
<dbReference type="EMBL" id="CAJVPM010000393">
    <property type="protein sequence ID" value="CAG8443295.1"/>
    <property type="molecule type" value="Genomic_DNA"/>
</dbReference>
<reference evidence="1" key="1">
    <citation type="submission" date="2021-06" db="EMBL/GenBank/DDBJ databases">
        <authorList>
            <person name="Kallberg Y."/>
            <person name="Tangrot J."/>
            <person name="Rosling A."/>
        </authorList>
    </citation>
    <scope>NUCLEOTIDE SEQUENCE</scope>
    <source>
        <strain evidence="1">AU212A</strain>
    </source>
</reference>
<accession>A0ACA9JZA3</accession>
<dbReference type="Proteomes" id="UP000789860">
    <property type="component" value="Unassembled WGS sequence"/>
</dbReference>
<name>A0ACA9JZA3_9GLOM</name>
<organism evidence="1 2">
    <name type="scientific">Scutellospora calospora</name>
    <dbReference type="NCBI Taxonomy" id="85575"/>
    <lineage>
        <taxon>Eukaryota</taxon>
        <taxon>Fungi</taxon>
        <taxon>Fungi incertae sedis</taxon>
        <taxon>Mucoromycota</taxon>
        <taxon>Glomeromycotina</taxon>
        <taxon>Glomeromycetes</taxon>
        <taxon>Diversisporales</taxon>
        <taxon>Gigasporaceae</taxon>
        <taxon>Scutellospora</taxon>
    </lineage>
</organism>
<evidence type="ECO:0000313" key="2">
    <source>
        <dbReference type="Proteomes" id="UP000789860"/>
    </source>
</evidence>
<gene>
    <name evidence="1" type="ORF">SCALOS_LOCUS768</name>
</gene>
<evidence type="ECO:0000313" key="1">
    <source>
        <dbReference type="EMBL" id="CAG8443295.1"/>
    </source>
</evidence>
<proteinExistence type="predicted"/>
<sequence length="75" mass="9209">MKLSNTRKFKIAFKKQRNKELTKIVKIFEFKKQQQTKDKFYIESIFNTQKNISKVVTILKNFRETFDSYFKLLCF</sequence>
<keyword evidence="2" id="KW-1185">Reference proteome</keyword>
<protein>
    <submittedName>
        <fullName evidence="1">9516_t:CDS:1</fullName>
    </submittedName>
</protein>